<dbReference type="CDD" id="cd07563">
    <property type="entry name" value="Peptidase_S41_IRBP"/>
    <property type="match status" value="1"/>
</dbReference>
<keyword evidence="3" id="KW-1185">Reference proteome</keyword>
<accession>A0A6I1I387</accession>
<sequence>MFPKSMPSRCRRIFLQHIAQYIVCWSFTEGGNIRMRHHLFLLHTLSALSIMCAPSAFAEAPGISRDEKGAIIASLDSTLNANYPFPDIARKIRPVLQEHLKKGAYDSATTKAAFASKLTDDLIKVSGDLHFLVATDPEWIVEFKAKANPALKAGIRREEASRLEETNFGFDEVARLTGNIGYIRFSYFADPEFAHDTAASVMRFVGNTDAVIIDLRYNNGGHLEMAQFLASYFFSSEKDQLLFDYYYNEDGKRIQRGQWVLPGLPGKRMVDKPVYILTGSTSFSSAEWFSYAMKKLGRATLIGERTAGGAHPVARKPLNDDFFVQVPIGQIQDPVDHGDFEGVGVQPDIASPSIRALPVAHKLALENLAKTDDARRTELAWMLPGLTAAIERPHIDAAMLTNAAGKYEGRQLILDNGVLYYLWRDRFRVALEPIGPNLLAVEGVSDFRYRLNTLDGKVTALERVNKDGSIQRYQRLD</sequence>
<dbReference type="EMBL" id="WFLI01000013">
    <property type="protein sequence ID" value="KAB8064400.1"/>
    <property type="molecule type" value="Genomic_DNA"/>
</dbReference>
<name>A0A6I1I387_9BURK</name>
<dbReference type="Pfam" id="PF03572">
    <property type="entry name" value="Peptidase_S41"/>
    <property type="match status" value="1"/>
</dbReference>
<dbReference type="PANTHER" id="PTHR11261:SF3">
    <property type="entry name" value="RETINOL-BINDING PROTEIN 3"/>
    <property type="match status" value="1"/>
</dbReference>
<dbReference type="GO" id="GO:0006508">
    <property type="term" value="P:proteolysis"/>
    <property type="evidence" value="ECO:0007669"/>
    <property type="project" value="InterPro"/>
</dbReference>
<reference evidence="2 3" key="1">
    <citation type="submission" date="2019-10" db="EMBL/GenBank/DDBJ databases">
        <title>Three novel species isolated from a subtropical stream in China.</title>
        <authorList>
            <person name="Lu H."/>
        </authorList>
    </citation>
    <scope>NUCLEOTIDE SEQUENCE [LARGE SCALE GENOMIC DNA]</scope>
    <source>
        <strain evidence="2 3">FT13W</strain>
    </source>
</reference>
<dbReference type="InterPro" id="IPR029045">
    <property type="entry name" value="ClpP/crotonase-like_dom_sf"/>
</dbReference>
<dbReference type="SMART" id="SM00245">
    <property type="entry name" value="TSPc"/>
    <property type="match status" value="1"/>
</dbReference>
<comment type="caution">
    <text evidence="2">The sequence shown here is derived from an EMBL/GenBank/DDBJ whole genome shotgun (WGS) entry which is preliminary data.</text>
</comment>
<dbReference type="GO" id="GO:0008236">
    <property type="term" value="F:serine-type peptidase activity"/>
    <property type="evidence" value="ECO:0007669"/>
    <property type="project" value="InterPro"/>
</dbReference>
<evidence type="ECO:0000313" key="2">
    <source>
        <dbReference type="EMBL" id="KAB8064400.1"/>
    </source>
</evidence>
<dbReference type="Pfam" id="PF11918">
    <property type="entry name" value="Peptidase_S41_N"/>
    <property type="match status" value="1"/>
</dbReference>
<dbReference type="AlphaFoldDB" id="A0A6I1I387"/>
<evidence type="ECO:0000313" key="3">
    <source>
        <dbReference type="Proteomes" id="UP000468717"/>
    </source>
</evidence>
<dbReference type="InterPro" id="IPR005151">
    <property type="entry name" value="Tail-specific_protease"/>
</dbReference>
<gene>
    <name evidence="2" type="ORF">GCN75_13295</name>
</gene>
<organism evidence="2 3">
    <name type="scientific">Janthinobacterium violaceinigrum</name>
    <dbReference type="NCBI Taxonomy" id="2654252"/>
    <lineage>
        <taxon>Bacteria</taxon>
        <taxon>Pseudomonadati</taxon>
        <taxon>Pseudomonadota</taxon>
        <taxon>Betaproteobacteria</taxon>
        <taxon>Burkholderiales</taxon>
        <taxon>Oxalobacteraceae</taxon>
        <taxon>Janthinobacterium</taxon>
    </lineage>
</organism>
<dbReference type="Proteomes" id="UP000468717">
    <property type="component" value="Unassembled WGS sequence"/>
</dbReference>
<feature type="domain" description="Tail specific protease" evidence="1">
    <location>
        <begin position="148"/>
        <end position="352"/>
    </location>
</feature>
<dbReference type="Gene3D" id="3.30.750.44">
    <property type="match status" value="1"/>
</dbReference>
<protein>
    <submittedName>
        <fullName evidence="2">Peptidase S41</fullName>
    </submittedName>
</protein>
<dbReference type="PANTHER" id="PTHR11261">
    <property type="entry name" value="INTERPHOTORECEPTOR RETINOID-BINDING PROTEIN"/>
    <property type="match status" value="1"/>
</dbReference>
<dbReference type="SUPFAM" id="SSF52096">
    <property type="entry name" value="ClpP/crotonase"/>
    <property type="match status" value="1"/>
</dbReference>
<evidence type="ECO:0000259" key="1">
    <source>
        <dbReference type="SMART" id="SM00245"/>
    </source>
</evidence>
<dbReference type="Gene3D" id="3.90.226.10">
    <property type="entry name" value="2-enoyl-CoA Hydratase, Chain A, domain 1"/>
    <property type="match status" value="1"/>
</dbReference>
<proteinExistence type="predicted"/>